<reference evidence="2" key="1">
    <citation type="submission" date="2023-08" db="EMBL/GenBank/DDBJ databases">
        <authorList>
            <person name="Alioto T."/>
            <person name="Alioto T."/>
            <person name="Gomez Garrido J."/>
        </authorList>
    </citation>
    <scope>NUCLEOTIDE SEQUENCE</scope>
</reference>
<organism evidence="2 3">
    <name type="scientific">Xyrichtys novacula</name>
    <name type="common">Pearly razorfish</name>
    <name type="synonym">Hemipteronotus novacula</name>
    <dbReference type="NCBI Taxonomy" id="13765"/>
    <lineage>
        <taxon>Eukaryota</taxon>
        <taxon>Metazoa</taxon>
        <taxon>Chordata</taxon>
        <taxon>Craniata</taxon>
        <taxon>Vertebrata</taxon>
        <taxon>Euteleostomi</taxon>
        <taxon>Actinopterygii</taxon>
        <taxon>Neopterygii</taxon>
        <taxon>Teleostei</taxon>
        <taxon>Neoteleostei</taxon>
        <taxon>Acanthomorphata</taxon>
        <taxon>Eupercaria</taxon>
        <taxon>Labriformes</taxon>
        <taxon>Labridae</taxon>
        <taxon>Xyrichtys</taxon>
    </lineage>
</organism>
<sequence>MMPDVPTSVSLSRPKRRNSSGVRNIKSPSQPLYLVSQRKQYILLEKETCNRQLGFLPVSSVSSPPFRRQTFSSHFRELCAAAVRRGGGRRSGPLFSV</sequence>
<evidence type="ECO:0000256" key="1">
    <source>
        <dbReference type="SAM" id="MobiDB-lite"/>
    </source>
</evidence>
<gene>
    <name evidence="2" type="ORF">XNOV1_A012918</name>
</gene>
<name>A0AAV1FV93_XYRNO</name>
<dbReference type="Proteomes" id="UP001178508">
    <property type="component" value="Chromosome 10"/>
</dbReference>
<protein>
    <submittedName>
        <fullName evidence="2">Uncharacterized protein</fullName>
    </submittedName>
</protein>
<feature type="compositionally biased region" description="Polar residues" evidence="1">
    <location>
        <begin position="19"/>
        <end position="28"/>
    </location>
</feature>
<evidence type="ECO:0000313" key="2">
    <source>
        <dbReference type="EMBL" id="CAJ1064998.1"/>
    </source>
</evidence>
<evidence type="ECO:0000313" key="3">
    <source>
        <dbReference type="Proteomes" id="UP001178508"/>
    </source>
</evidence>
<dbReference type="EMBL" id="OY660873">
    <property type="protein sequence ID" value="CAJ1064998.1"/>
    <property type="molecule type" value="Genomic_DNA"/>
</dbReference>
<proteinExistence type="predicted"/>
<dbReference type="AlphaFoldDB" id="A0AAV1FV93"/>
<feature type="region of interest" description="Disordered" evidence="1">
    <location>
        <begin position="1"/>
        <end position="28"/>
    </location>
</feature>
<keyword evidence="3" id="KW-1185">Reference proteome</keyword>
<accession>A0AAV1FV93</accession>